<dbReference type="Gene3D" id="1.10.10.10">
    <property type="entry name" value="Winged helix-like DNA-binding domain superfamily/Winged helix DNA-binding domain"/>
    <property type="match status" value="1"/>
</dbReference>
<dbReference type="PANTHER" id="PTHR33204:SF29">
    <property type="entry name" value="TRANSCRIPTIONAL REGULATOR"/>
    <property type="match status" value="1"/>
</dbReference>
<keyword evidence="6" id="KW-1185">Reference proteome</keyword>
<dbReference type="SUPFAM" id="SSF46785">
    <property type="entry name" value="Winged helix' DNA-binding domain"/>
    <property type="match status" value="1"/>
</dbReference>
<dbReference type="AlphaFoldDB" id="A0A5S5C7U6"/>
<evidence type="ECO:0000256" key="2">
    <source>
        <dbReference type="ARBA" id="ARBA00023125"/>
    </source>
</evidence>
<evidence type="ECO:0000313" key="5">
    <source>
        <dbReference type="EMBL" id="TYP74678.1"/>
    </source>
</evidence>
<gene>
    <name evidence="5" type="ORF">BCM02_105222</name>
</gene>
<dbReference type="PROSITE" id="PS51118">
    <property type="entry name" value="HTH_HXLR"/>
    <property type="match status" value="1"/>
</dbReference>
<dbReference type="GO" id="GO:0003677">
    <property type="term" value="F:DNA binding"/>
    <property type="evidence" value="ECO:0007669"/>
    <property type="project" value="UniProtKB-KW"/>
</dbReference>
<evidence type="ECO:0000256" key="3">
    <source>
        <dbReference type="ARBA" id="ARBA00023163"/>
    </source>
</evidence>
<dbReference type="PANTHER" id="PTHR33204">
    <property type="entry name" value="TRANSCRIPTIONAL REGULATOR, MARR FAMILY"/>
    <property type="match status" value="1"/>
</dbReference>
<accession>A0A5S5C7U6</accession>
<evidence type="ECO:0000256" key="1">
    <source>
        <dbReference type="ARBA" id="ARBA00023015"/>
    </source>
</evidence>
<dbReference type="Pfam" id="PF01638">
    <property type="entry name" value="HxlR"/>
    <property type="match status" value="1"/>
</dbReference>
<organism evidence="5 6">
    <name type="scientific">Paenibacillus methanolicus</name>
    <dbReference type="NCBI Taxonomy" id="582686"/>
    <lineage>
        <taxon>Bacteria</taxon>
        <taxon>Bacillati</taxon>
        <taxon>Bacillota</taxon>
        <taxon>Bacilli</taxon>
        <taxon>Bacillales</taxon>
        <taxon>Paenibacillaceae</taxon>
        <taxon>Paenibacillus</taxon>
    </lineage>
</organism>
<proteinExistence type="predicted"/>
<evidence type="ECO:0000313" key="6">
    <source>
        <dbReference type="Proteomes" id="UP000323257"/>
    </source>
</evidence>
<comment type="caution">
    <text evidence="5">The sequence shown here is derived from an EMBL/GenBank/DDBJ whole genome shotgun (WGS) entry which is preliminary data.</text>
</comment>
<protein>
    <submittedName>
        <fullName evidence="5">DNA-binding HxlR family transcriptional regulator</fullName>
    </submittedName>
</protein>
<name>A0A5S5C7U6_9BACL</name>
<keyword evidence="2 5" id="KW-0238">DNA-binding</keyword>
<reference evidence="5 6" key="1">
    <citation type="submission" date="2019-07" db="EMBL/GenBank/DDBJ databases">
        <title>Genomic Encyclopedia of Type Strains, Phase III (KMG-III): the genomes of soil and plant-associated and newly described type strains.</title>
        <authorList>
            <person name="Whitman W."/>
        </authorList>
    </citation>
    <scope>NUCLEOTIDE SEQUENCE [LARGE SCALE GENOMIC DNA]</scope>
    <source>
        <strain evidence="5 6">BL24</strain>
    </source>
</reference>
<keyword evidence="1" id="KW-0805">Transcription regulation</keyword>
<evidence type="ECO:0000259" key="4">
    <source>
        <dbReference type="PROSITE" id="PS51118"/>
    </source>
</evidence>
<dbReference type="EMBL" id="VNHS01000005">
    <property type="protein sequence ID" value="TYP74678.1"/>
    <property type="molecule type" value="Genomic_DNA"/>
</dbReference>
<dbReference type="InterPro" id="IPR036390">
    <property type="entry name" value="WH_DNA-bd_sf"/>
</dbReference>
<dbReference type="Proteomes" id="UP000323257">
    <property type="component" value="Unassembled WGS sequence"/>
</dbReference>
<dbReference type="InterPro" id="IPR002577">
    <property type="entry name" value="HTH_HxlR"/>
</dbReference>
<sequence>MNRESYILGEAEAVKNNANAAGAQVDEGQRRARTMDDTCVPTGVKLHDTGFGYTLSVIGGKYKMIILYWLSEHQVMRFNELQRGIGTITFKTLSVMLKEMEADGLVRREEFPQVPPKVEYSLTERGRSLMPLLDWMCAWGEENGPF</sequence>
<keyword evidence="3" id="KW-0804">Transcription</keyword>
<dbReference type="InterPro" id="IPR036388">
    <property type="entry name" value="WH-like_DNA-bd_sf"/>
</dbReference>
<feature type="domain" description="HTH hxlR-type" evidence="4">
    <location>
        <begin position="39"/>
        <end position="146"/>
    </location>
</feature>